<dbReference type="EMBL" id="JAUSWH010000017">
    <property type="protein sequence ID" value="MDQ0457646.1"/>
    <property type="molecule type" value="Genomic_DNA"/>
</dbReference>
<protein>
    <submittedName>
        <fullName evidence="1">Uncharacterized protein</fullName>
    </submittedName>
</protein>
<comment type="caution">
    <text evidence="1">The sequence shown here is derived from an EMBL/GenBank/DDBJ whole genome shotgun (WGS) entry which is preliminary data.</text>
</comment>
<sequence length="78" mass="8894">MDQYMCKVIYLKGRPAGVTDIPLEPTLEAFREVVDCLEYVRSHFVEIFSQLEELKSALALLQPSTPESTRPMIESGFE</sequence>
<reference evidence="1 2" key="1">
    <citation type="submission" date="2023-07" db="EMBL/GenBank/DDBJ databases">
        <title>Genomic Encyclopedia of Type Strains, Phase IV (KMG-IV): sequencing the most valuable type-strain genomes for metagenomic binning, comparative biology and taxonomic classification.</title>
        <authorList>
            <person name="Goeker M."/>
        </authorList>
    </citation>
    <scope>NUCLEOTIDE SEQUENCE [LARGE SCALE GENOMIC DNA]</scope>
    <source>
        <strain evidence="1 2">DSM 100301</strain>
    </source>
</reference>
<evidence type="ECO:0000313" key="2">
    <source>
        <dbReference type="Proteomes" id="UP001235269"/>
    </source>
</evidence>
<name>A0ABU0IHJ2_9HYPH</name>
<proteinExistence type="predicted"/>
<dbReference type="Proteomes" id="UP001235269">
    <property type="component" value="Unassembled WGS sequence"/>
</dbReference>
<keyword evidence="2" id="KW-1185">Reference proteome</keyword>
<dbReference type="RefSeq" id="WP_307159772.1">
    <property type="nucleotide sequence ID" value="NZ_JAUSWH010000017.1"/>
</dbReference>
<gene>
    <name evidence="1" type="ORF">QO005_004004</name>
</gene>
<evidence type="ECO:0000313" key="1">
    <source>
        <dbReference type="EMBL" id="MDQ0457646.1"/>
    </source>
</evidence>
<accession>A0ABU0IHJ2</accession>
<organism evidence="1 2">
    <name type="scientific">Rhizobium paknamense</name>
    <dbReference type="NCBI Taxonomy" id="1206817"/>
    <lineage>
        <taxon>Bacteria</taxon>
        <taxon>Pseudomonadati</taxon>
        <taxon>Pseudomonadota</taxon>
        <taxon>Alphaproteobacteria</taxon>
        <taxon>Hyphomicrobiales</taxon>
        <taxon>Rhizobiaceae</taxon>
        <taxon>Rhizobium/Agrobacterium group</taxon>
        <taxon>Rhizobium</taxon>
    </lineage>
</organism>